<dbReference type="InterPro" id="IPR000387">
    <property type="entry name" value="Tyr_Pase_dom"/>
</dbReference>
<dbReference type="GO" id="GO:0032040">
    <property type="term" value="C:small-subunit processome"/>
    <property type="evidence" value="ECO:0007669"/>
    <property type="project" value="TreeGrafter"/>
</dbReference>
<dbReference type="Gene3D" id="3.90.190.10">
    <property type="entry name" value="Protein tyrosine phosphatase superfamily"/>
    <property type="match status" value="1"/>
</dbReference>
<sequence length="810" mass="91190">MTDYGVSLQQLNDLLSDENGHFSMPTRDFNEVYTRILLGNESVATNVRLLQQLQVTHILNVADGDSYMHVKTGAEYYVGTGIIYHGIPANDVEYFNLSIYFEECADFIEQALANKEDRGKVYVHCQKGYSRSATVVIAYLMLKHKLDVRAALATEIRIHNKLLDEEKYEIHRDTHPSLNRAVMGEFKVHRVRFFDYMPSAVRSLAFEPQSQRVAVARSDGSVEIFNVVDHFFQEKVIPGRESRATEALAWVGERLFSGGLNGEIVEYDLDNHKVKYTLDAYGGPIWSIASNKQGTHLAVGCEDGTVKLFEVCESKIQFEKNMAKQKGRIISLSWHPSGLRIAAGMMDMIRIFDTERGQSVHRLLVERGIGTARSKECVVWSVVYLSDGTIVSGDSSGKVKMWDEQTGTLIKSHQVTKWDVLTLSASQDETSVVAGTSEGTIVQFQFLSMVLGQEDKEWVQTRTFKNHTHDVRAVLEINMAIVSGGMDTQIVMRPLLDKIEVKSTATTFRKIHFPHRSLVSCAKKTGVLLFQYPSHLELWRLGESEGTGMPGMASFRLYRLHCVNNNISITKVSKLPKILSSANQICFSSDSSHVFVASTCSTVHVAALSKTECKFVTTLKSKSGSGQAIHLLAASEDGKWLASANSAHEIHVYNLTKMKVHCTVPVYSSGVSAMAIHPTTNNLFMVHADQQLFEYSIEQKQYTDWSRLVQRNGLHFLWLERDTPVTNVTFSRKNPAHIVLHDMYMFCVIDQTLPLPNDKSQFFNQLTLRSLPEKERKSKSHAFKVCKTYKELLFAGLMEDQSMSNSFVPS</sequence>
<dbReference type="PANTHER" id="PTHR44163:SF1">
    <property type="entry name" value="U3 SMALL NUCLEOLAR RNA-ASSOCIATED PROTEIN 4 HOMOLOG"/>
    <property type="match status" value="1"/>
</dbReference>
<dbReference type="GO" id="GO:0034455">
    <property type="term" value="C:t-UTP complex"/>
    <property type="evidence" value="ECO:0007669"/>
    <property type="project" value="TreeGrafter"/>
</dbReference>
<dbReference type="SUPFAM" id="SSF52799">
    <property type="entry name" value="(Phosphotyrosine protein) phosphatases II"/>
    <property type="match status" value="1"/>
</dbReference>
<dbReference type="Pfam" id="PF00400">
    <property type="entry name" value="WD40"/>
    <property type="match status" value="2"/>
</dbReference>
<comment type="caution">
    <text evidence="9">The sequence shown here is derived from an EMBL/GenBank/DDBJ whole genome shotgun (WGS) entry which is preliminary data.</text>
</comment>
<dbReference type="SMART" id="SM00195">
    <property type="entry name" value="DSPc"/>
    <property type="match status" value="1"/>
</dbReference>
<protein>
    <recommendedName>
        <fullName evidence="11">Protein-serine/threonine phosphatase</fullName>
    </recommendedName>
</protein>
<dbReference type="Proteomes" id="UP000606274">
    <property type="component" value="Unassembled WGS sequence"/>
</dbReference>
<dbReference type="AlphaFoldDB" id="A0A8T0B0E2"/>
<dbReference type="Pfam" id="PF00782">
    <property type="entry name" value="DSPc"/>
    <property type="match status" value="1"/>
</dbReference>
<dbReference type="InterPro" id="IPR046351">
    <property type="entry name" value="UTP4"/>
</dbReference>
<evidence type="ECO:0008006" key="11">
    <source>
        <dbReference type="Google" id="ProtNLM"/>
    </source>
</evidence>
<dbReference type="PRINTS" id="PR01909">
    <property type="entry name" value="ADSPHPHTASEA"/>
</dbReference>
<reference evidence="9" key="1">
    <citation type="submission" date="2020-08" db="EMBL/GenBank/DDBJ databases">
        <title>Chromosome-level assembly of Southern catfish (Silurus meridionalis) provides insights into visual adaptation to the nocturnal and benthic lifestyles.</title>
        <authorList>
            <person name="Zhang Y."/>
            <person name="Wang D."/>
            <person name="Peng Z."/>
        </authorList>
    </citation>
    <scope>NUCLEOTIDE SEQUENCE</scope>
    <source>
        <strain evidence="9">SWU-2019-XX</strain>
        <tissue evidence="9">Muscle</tissue>
    </source>
</reference>
<dbReference type="PROSITE" id="PS00383">
    <property type="entry name" value="TYR_PHOSPHATASE_1"/>
    <property type="match status" value="1"/>
</dbReference>
<evidence type="ECO:0000259" key="8">
    <source>
        <dbReference type="PROSITE" id="PS50056"/>
    </source>
</evidence>
<proteinExistence type="inferred from homology"/>
<dbReference type="GO" id="GO:0008138">
    <property type="term" value="F:protein tyrosine/serine/threonine phosphatase activity"/>
    <property type="evidence" value="ECO:0007669"/>
    <property type="project" value="InterPro"/>
</dbReference>
<comment type="similarity">
    <text evidence="1">Belongs to the protein-tyrosine phosphatase family. Non-receptor class dual specificity subfamily.</text>
</comment>
<evidence type="ECO:0000256" key="6">
    <source>
        <dbReference type="PIRSR" id="PIRSR620405-1"/>
    </source>
</evidence>
<feature type="domain" description="Tyrosine specific protein phosphatases" evidence="8">
    <location>
        <begin position="102"/>
        <end position="152"/>
    </location>
</feature>
<accession>A0A8T0B0E2</accession>
<dbReference type="GO" id="GO:0030686">
    <property type="term" value="C:90S preribosome"/>
    <property type="evidence" value="ECO:0007669"/>
    <property type="project" value="InterPro"/>
</dbReference>
<gene>
    <name evidence="9" type="ORF">HF521_003693</name>
</gene>
<dbReference type="PANTHER" id="PTHR44163">
    <property type="entry name" value="U3 SMALL NUCLEOLAR RNA-ASSOCIATED PROTEIN 4 HOMOLOG"/>
    <property type="match status" value="1"/>
</dbReference>
<feature type="active site" description="Phosphocysteine intermediate" evidence="6">
    <location>
        <position position="125"/>
    </location>
</feature>
<evidence type="ECO:0000256" key="2">
    <source>
        <dbReference type="ARBA" id="ARBA00022801"/>
    </source>
</evidence>
<dbReference type="GO" id="GO:0004722">
    <property type="term" value="F:protein serine/threonine phosphatase activity"/>
    <property type="evidence" value="ECO:0007669"/>
    <property type="project" value="UniProtKB-EC"/>
</dbReference>
<evidence type="ECO:0000256" key="4">
    <source>
        <dbReference type="ARBA" id="ARBA00047761"/>
    </source>
</evidence>
<dbReference type="PROSITE" id="PS50054">
    <property type="entry name" value="TYR_PHOSPHATASE_DUAL"/>
    <property type="match status" value="1"/>
</dbReference>
<dbReference type="InterPro" id="IPR020422">
    <property type="entry name" value="TYR_PHOSPHATASE_DUAL_dom"/>
</dbReference>
<name>A0A8T0B0E2_SILME</name>
<keyword evidence="3" id="KW-0904">Protein phosphatase</keyword>
<dbReference type="InterPro" id="IPR000340">
    <property type="entry name" value="Dual-sp_phosphatase_cat-dom"/>
</dbReference>
<dbReference type="SMART" id="SM00320">
    <property type="entry name" value="WD40"/>
    <property type="match status" value="8"/>
</dbReference>
<organism evidence="9 10">
    <name type="scientific">Silurus meridionalis</name>
    <name type="common">Southern catfish</name>
    <name type="synonym">Silurus soldatovi meridionalis</name>
    <dbReference type="NCBI Taxonomy" id="175797"/>
    <lineage>
        <taxon>Eukaryota</taxon>
        <taxon>Metazoa</taxon>
        <taxon>Chordata</taxon>
        <taxon>Craniata</taxon>
        <taxon>Vertebrata</taxon>
        <taxon>Euteleostomi</taxon>
        <taxon>Actinopterygii</taxon>
        <taxon>Neopterygii</taxon>
        <taxon>Teleostei</taxon>
        <taxon>Ostariophysi</taxon>
        <taxon>Siluriformes</taxon>
        <taxon>Siluridae</taxon>
        <taxon>Silurus</taxon>
    </lineage>
</organism>
<dbReference type="Gene3D" id="2.130.10.10">
    <property type="entry name" value="YVTN repeat-like/Quinoprotein amine dehydrogenase"/>
    <property type="match status" value="3"/>
</dbReference>
<keyword evidence="10" id="KW-1185">Reference proteome</keyword>
<keyword evidence="2" id="KW-0378">Hydrolase</keyword>
<evidence type="ECO:0000256" key="1">
    <source>
        <dbReference type="ARBA" id="ARBA00008601"/>
    </source>
</evidence>
<dbReference type="PROSITE" id="PS50056">
    <property type="entry name" value="TYR_PHOSPHATASE_2"/>
    <property type="match status" value="1"/>
</dbReference>
<dbReference type="PRINTS" id="PR01908">
    <property type="entry name" value="ADSPHPHTASE"/>
</dbReference>
<comment type="catalytic activity">
    <reaction evidence="4">
        <text>O-phospho-L-seryl-[protein] + H2O = L-seryl-[protein] + phosphate</text>
        <dbReference type="Rhea" id="RHEA:20629"/>
        <dbReference type="Rhea" id="RHEA-COMP:9863"/>
        <dbReference type="Rhea" id="RHEA-COMP:11604"/>
        <dbReference type="ChEBI" id="CHEBI:15377"/>
        <dbReference type="ChEBI" id="CHEBI:29999"/>
        <dbReference type="ChEBI" id="CHEBI:43474"/>
        <dbReference type="ChEBI" id="CHEBI:83421"/>
        <dbReference type="EC" id="3.1.3.16"/>
    </reaction>
</comment>
<dbReference type="InterPro" id="IPR016130">
    <property type="entry name" value="Tyr_Pase_AS"/>
</dbReference>
<dbReference type="SUPFAM" id="SSF50978">
    <property type="entry name" value="WD40 repeat-like"/>
    <property type="match status" value="1"/>
</dbReference>
<dbReference type="InterPro" id="IPR029021">
    <property type="entry name" value="Prot-tyrosine_phosphatase-like"/>
</dbReference>
<evidence type="ECO:0000313" key="10">
    <source>
        <dbReference type="Proteomes" id="UP000606274"/>
    </source>
</evidence>
<comment type="catalytic activity">
    <reaction evidence="5">
        <text>O-phospho-L-threonyl-[protein] + H2O = L-threonyl-[protein] + phosphate</text>
        <dbReference type="Rhea" id="RHEA:47004"/>
        <dbReference type="Rhea" id="RHEA-COMP:11060"/>
        <dbReference type="Rhea" id="RHEA-COMP:11605"/>
        <dbReference type="ChEBI" id="CHEBI:15377"/>
        <dbReference type="ChEBI" id="CHEBI:30013"/>
        <dbReference type="ChEBI" id="CHEBI:43474"/>
        <dbReference type="ChEBI" id="CHEBI:61977"/>
        <dbReference type="EC" id="3.1.3.16"/>
    </reaction>
</comment>
<feature type="domain" description="Tyrosine-protein phosphatase" evidence="7">
    <location>
        <begin position="28"/>
        <end position="181"/>
    </location>
</feature>
<dbReference type="EMBL" id="JABFDY010000013">
    <property type="protein sequence ID" value="KAF7698951.1"/>
    <property type="molecule type" value="Genomic_DNA"/>
</dbReference>
<dbReference type="InterPro" id="IPR015943">
    <property type="entry name" value="WD40/YVTN_repeat-like_dom_sf"/>
</dbReference>
<dbReference type="InterPro" id="IPR036322">
    <property type="entry name" value="WD40_repeat_dom_sf"/>
</dbReference>
<dbReference type="GO" id="GO:0003723">
    <property type="term" value="F:RNA binding"/>
    <property type="evidence" value="ECO:0007669"/>
    <property type="project" value="TreeGrafter"/>
</dbReference>
<dbReference type="InterPro" id="IPR001680">
    <property type="entry name" value="WD40_rpt"/>
</dbReference>
<dbReference type="InterPro" id="IPR020405">
    <property type="entry name" value="Atypical_DUSP_subfamA"/>
</dbReference>
<evidence type="ECO:0000256" key="3">
    <source>
        <dbReference type="ARBA" id="ARBA00022912"/>
    </source>
</evidence>
<evidence type="ECO:0000313" key="9">
    <source>
        <dbReference type="EMBL" id="KAF7698951.1"/>
    </source>
</evidence>
<dbReference type="SUPFAM" id="SSF101898">
    <property type="entry name" value="NHL repeat"/>
    <property type="match status" value="1"/>
</dbReference>
<dbReference type="GO" id="GO:0000462">
    <property type="term" value="P:maturation of SSU-rRNA from tricistronic rRNA transcript (SSU-rRNA, 5.8S rRNA, LSU-rRNA)"/>
    <property type="evidence" value="ECO:0007669"/>
    <property type="project" value="InterPro"/>
</dbReference>
<evidence type="ECO:0000256" key="5">
    <source>
        <dbReference type="ARBA" id="ARBA00048336"/>
    </source>
</evidence>
<evidence type="ECO:0000259" key="7">
    <source>
        <dbReference type="PROSITE" id="PS50054"/>
    </source>
</evidence>